<organism evidence="1 2">
    <name type="scientific">Congregibacter brevis</name>
    <dbReference type="NCBI Taxonomy" id="3081201"/>
    <lineage>
        <taxon>Bacteria</taxon>
        <taxon>Pseudomonadati</taxon>
        <taxon>Pseudomonadota</taxon>
        <taxon>Gammaproteobacteria</taxon>
        <taxon>Cellvibrionales</taxon>
        <taxon>Halieaceae</taxon>
        <taxon>Congregibacter</taxon>
    </lineage>
</organism>
<evidence type="ECO:0000313" key="1">
    <source>
        <dbReference type="EMBL" id="WOJ97101.1"/>
    </source>
</evidence>
<gene>
    <name evidence="1" type="ORF">R0137_00670</name>
</gene>
<accession>A0ABZ0IDI0</accession>
<dbReference type="Proteomes" id="UP001626549">
    <property type="component" value="Chromosome"/>
</dbReference>
<evidence type="ECO:0000313" key="2">
    <source>
        <dbReference type="Proteomes" id="UP001626549"/>
    </source>
</evidence>
<name>A0ABZ0IDI0_9GAMM</name>
<sequence length="208" mass="22602">MTFGGGTVRVLLTVAISTIMTACGERLILGDGVLAPAAPKQWDTGSPATTVGDFRLFPRASYNITAKLLSKRKYRWDDLAEVAQWDFALGWGALSDEATLRPIKVAQGDRFMFWHLYDSPLDINVVNQSSSNVHLIPANDAILRQISEIPLGAVIQLKGELVDVQFPDQRVIPTSLTRTDTGPGACEILLVSAANVLHPSARESDKSD</sequence>
<proteinExistence type="predicted"/>
<reference evidence="1 2" key="1">
    <citation type="submission" date="2023-10" db="EMBL/GenBank/DDBJ databases">
        <title>Two novel species belonging to the OM43/NOR5 clade.</title>
        <authorList>
            <person name="Park M."/>
        </authorList>
    </citation>
    <scope>NUCLEOTIDE SEQUENCE [LARGE SCALE GENOMIC DNA]</scope>
    <source>
        <strain evidence="1 2">IMCC45268</strain>
    </source>
</reference>
<dbReference type="EMBL" id="CP136865">
    <property type="protein sequence ID" value="WOJ97101.1"/>
    <property type="molecule type" value="Genomic_DNA"/>
</dbReference>
<keyword evidence="2" id="KW-1185">Reference proteome</keyword>
<protein>
    <submittedName>
        <fullName evidence="1">Uncharacterized protein</fullName>
    </submittedName>
</protein>
<dbReference type="RefSeq" id="WP_407327788.1">
    <property type="nucleotide sequence ID" value="NZ_CP136865.1"/>
</dbReference>